<feature type="binding site" evidence="8">
    <location>
        <position position="496"/>
    </location>
    <ligand>
        <name>ATP</name>
        <dbReference type="ChEBI" id="CHEBI:30616"/>
    </ligand>
</feature>
<evidence type="ECO:0000313" key="11">
    <source>
        <dbReference type="EnsemblMetazoa" id="Aqu2.1.32868_001"/>
    </source>
</evidence>
<comment type="cofactor">
    <cofactor evidence="1">
        <name>Mg(2+)</name>
        <dbReference type="ChEBI" id="CHEBI:18420"/>
    </cofactor>
</comment>
<dbReference type="InterPro" id="IPR000095">
    <property type="entry name" value="CRIB_dom"/>
</dbReference>
<name>A0A1X7UYL7_AMPQE</name>
<dbReference type="FunFam" id="3.30.200.20:FF:000705">
    <property type="entry name" value="Non-specific serine/threonine protein kinase"/>
    <property type="match status" value="1"/>
</dbReference>
<dbReference type="eggNOG" id="KOG0578">
    <property type="taxonomic scope" value="Eukaryota"/>
</dbReference>
<dbReference type="Gene3D" id="1.10.510.10">
    <property type="entry name" value="Transferase(Phosphotransferase) domain 1"/>
    <property type="match status" value="1"/>
</dbReference>
<dbReference type="EC" id="2.7.11.1" evidence="2"/>
<dbReference type="EnsemblMetazoa" id="Aqu2.1.32868_001">
    <property type="protein sequence ID" value="Aqu2.1.32868_001"/>
    <property type="gene ID" value="Aqu2.1.32868"/>
</dbReference>
<feature type="domain" description="Protein kinase" evidence="10">
    <location>
        <begin position="466"/>
        <end position="717"/>
    </location>
</feature>
<evidence type="ECO:0000256" key="3">
    <source>
        <dbReference type="ARBA" id="ARBA00022679"/>
    </source>
</evidence>
<dbReference type="FunFam" id="1.10.510.10:FF:000768">
    <property type="entry name" value="Non-specific serine/threonine protein kinase"/>
    <property type="match status" value="1"/>
</dbReference>
<keyword evidence="3" id="KW-0808">Transferase</keyword>
<feature type="compositionally biased region" description="Low complexity" evidence="9">
    <location>
        <begin position="73"/>
        <end position="92"/>
    </location>
</feature>
<reference evidence="12" key="1">
    <citation type="journal article" date="2010" name="Nature">
        <title>The Amphimedon queenslandica genome and the evolution of animal complexity.</title>
        <authorList>
            <person name="Srivastava M."/>
            <person name="Simakov O."/>
            <person name="Chapman J."/>
            <person name="Fahey B."/>
            <person name="Gauthier M.E."/>
            <person name="Mitros T."/>
            <person name="Richards G.S."/>
            <person name="Conaco C."/>
            <person name="Dacre M."/>
            <person name="Hellsten U."/>
            <person name="Larroux C."/>
            <person name="Putnam N.H."/>
            <person name="Stanke M."/>
            <person name="Adamska M."/>
            <person name="Darling A."/>
            <person name="Degnan S.M."/>
            <person name="Oakley T.H."/>
            <person name="Plachetzki D.C."/>
            <person name="Zhai Y."/>
            <person name="Adamski M."/>
            <person name="Calcino A."/>
            <person name="Cummins S.F."/>
            <person name="Goodstein D.M."/>
            <person name="Harris C."/>
            <person name="Jackson D.J."/>
            <person name="Leys S.P."/>
            <person name="Shu S."/>
            <person name="Woodcroft B.J."/>
            <person name="Vervoort M."/>
            <person name="Kosik K.S."/>
            <person name="Manning G."/>
            <person name="Degnan B.M."/>
            <person name="Rokhsar D.S."/>
        </authorList>
    </citation>
    <scope>NUCLEOTIDE SEQUENCE [LARGE SCALE GENOMIC DNA]</scope>
</reference>
<feature type="region of interest" description="Disordered" evidence="9">
    <location>
        <begin position="425"/>
        <end position="445"/>
    </location>
</feature>
<protein>
    <recommendedName>
        <fullName evidence="2">non-specific serine/threonine protein kinase</fullName>
        <ecNumber evidence="2">2.7.11.1</ecNumber>
    </recommendedName>
</protein>
<dbReference type="GO" id="GO:0005524">
    <property type="term" value="F:ATP binding"/>
    <property type="evidence" value="ECO:0007669"/>
    <property type="project" value="UniProtKB-UniRule"/>
</dbReference>
<feature type="region of interest" description="Disordered" evidence="9">
    <location>
        <begin position="356"/>
        <end position="411"/>
    </location>
</feature>
<evidence type="ECO:0000313" key="12">
    <source>
        <dbReference type="Proteomes" id="UP000007879"/>
    </source>
</evidence>
<evidence type="ECO:0000259" key="10">
    <source>
        <dbReference type="PROSITE" id="PS50011"/>
    </source>
</evidence>
<feature type="compositionally biased region" description="Low complexity" evidence="9">
    <location>
        <begin position="399"/>
        <end position="410"/>
    </location>
</feature>
<dbReference type="STRING" id="400682.A0A1X7UYL7"/>
<evidence type="ECO:0000256" key="6">
    <source>
        <dbReference type="ARBA" id="ARBA00022840"/>
    </source>
</evidence>
<keyword evidence="12" id="KW-1185">Reference proteome</keyword>
<evidence type="ECO:0000256" key="4">
    <source>
        <dbReference type="ARBA" id="ARBA00022723"/>
    </source>
</evidence>
<dbReference type="Gene3D" id="3.90.810.10">
    <property type="entry name" value="CRIB domain"/>
    <property type="match status" value="1"/>
</dbReference>
<dbReference type="AlphaFoldDB" id="A0A1X7UYL7"/>
<feature type="compositionally biased region" description="Polar residues" evidence="9">
    <location>
        <begin position="186"/>
        <end position="195"/>
    </location>
</feature>
<dbReference type="InterPro" id="IPR000719">
    <property type="entry name" value="Prot_kinase_dom"/>
</dbReference>
<evidence type="ECO:0000256" key="7">
    <source>
        <dbReference type="ARBA" id="ARBA00022842"/>
    </source>
</evidence>
<feature type="compositionally biased region" description="Polar residues" evidence="9">
    <location>
        <begin position="357"/>
        <end position="375"/>
    </location>
</feature>
<dbReference type="InterPro" id="IPR017441">
    <property type="entry name" value="Protein_kinase_ATP_BS"/>
</dbReference>
<evidence type="ECO:0000256" key="9">
    <source>
        <dbReference type="SAM" id="MobiDB-lite"/>
    </source>
</evidence>
<dbReference type="PANTHER" id="PTHR45832:SF8">
    <property type="entry name" value="PROTEIN KINASE DOMAIN-CONTAINING PROTEIN"/>
    <property type="match status" value="1"/>
</dbReference>
<dbReference type="OrthoDB" id="1022360at2759"/>
<evidence type="ECO:0000256" key="1">
    <source>
        <dbReference type="ARBA" id="ARBA00001946"/>
    </source>
</evidence>
<dbReference type="PROSITE" id="PS50011">
    <property type="entry name" value="PROTEIN_KINASE_DOM"/>
    <property type="match status" value="1"/>
</dbReference>
<dbReference type="PROSITE" id="PS00107">
    <property type="entry name" value="PROTEIN_KINASE_ATP"/>
    <property type="match status" value="1"/>
</dbReference>
<dbReference type="InterPro" id="IPR051931">
    <property type="entry name" value="PAK3-like"/>
</dbReference>
<feature type="compositionally biased region" description="Polar residues" evidence="9">
    <location>
        <begin position="93"/>
        <end position="110"/>
    </location>
</feature>
<feature type="compositionally biased region" description="Basic residues" evidence="9">
    <location>
        <begin position="22"/>
        <end position="36"/>
    </location>
</feature>
<dbReference type="GO" id="GO:0004674">
    <property type="term" value="F:protein serine/threonine kinase activity"/>
    <property type="evidence" value="ECO:0007669"/>
    <property type="project" value="UniProtKB-EC"/>
</dbReference>
<dbReference type="KEGG" id="aqu:100639104"/>
<dbReference type="Pfam" id="PF00069">
    <property type="entry name" value="Pkinase"/>
    <property type="match status" value="1"/>
</dbReference>
<dbReference type="EnsemblMetazoa" id="XM_019995994.1">
    <property type="protein sequence ID" value="XP_019851553.1"/>
    <property type="gene ID" value="LOC100639104"/>
</dbReference>
<feature type="region of interest" description="Disordered" evidence="9">
    <location>
        <begin position="161"/>
        <end position="222"/>
    </location>
</feature>
<feature type="compositionally biased region" description="Low complexity" evidence="9">
    <location>
        <begin position="161"/>
        <end position="182"/>
    </location>
</feature>
<dbReference type="InterPro" id="IPR011009">
    <property type="entry name" value="Kinase-like_dom_sf"/>
</dbReference>
<feature type="compositionally biased region" description="Low complexity" evidence="9">
    <location>
        <begin position="200"/>
        <end position="210"/>
    </location>
</feature>
<dbReference type="SUPFAM" id="SSF56112">
    <property type="entry name" value="Protein kinase-like (PK-like)"/>
    <property type="match status" value="1"/>
</dbReference>
<feature type="compositionally biased region" description="Pro residues" evidence="9">
    <location>
        <begin position="287"/>
        <end position="296"/>
    </location>
</feature>
<reference evidence="11" key="2">
    <citation type="submission" date="2017-05" db="UniProtKB">
        <authorList>
            <consortium name="EnsemblMetazoa"/>
        </authorList>
    </citation>
    <scope>IDENTIFICATION</scope>
</reference>
<dbReference type="PANTHER" id="PTHR45832">
    <property type="entry name" value="SERINE/THREONINE-PROTEIN KINASE SAMKA-RELATED-RELATED"/>
    <property type="match status" value="1"/>
</dbReference>
<proteinExistence type="predicted"/>
<evidence type="ECO:0000256" key="8">
    <source>
        <dbReference type="PROSITE-ProRule" id="PRU10141"/>
    </source>
</evidence>
<keyword evidence="4" id="KW-0479">Metal-binding</keyword>
<keyword evidence="5 8" id="KW-0547">Nucleotide-binding</keyword>
<accession>A0A1X7UYL7</accession>
<dbReference type="InterPro" id="IPR036936">
    <property type="entry name" value="CRIB_dom_sf"/>
</dbReference>
<keyword evidence="6 8" id="KW-0067">ATP-binding</keyword>
<dbReference type="Gene3D" id="3.30.200.20">
    <property type="entry name" value="Phosphorylase Kinase, domain 1"/>
    <property type="match status" value="1"/>
</dbReference>
<organism evidence="11">
    <name type="scientific">Amphimedon queenslandica</name>
    <name type="common">Sponge</name>
    <dbReference type="NCBI Taxonomy" id="400682"/>
    <lineage>
        <taxon>Eukaryota</taxon>
        <taxon>Metazoa</taxon>
        <taxon>Porifera</taxon>
        <taxon>Demospongiae</taxon>
        <taxon>Heteroscleromorpha</taxon>
        <taxon>Haplosclerida</taxon>
        <taxon>Niphatidae</taxon>
        <taxon>Amphimedon</taxon>
    </lineage>
</organism>
<evidence type="ECO:0000256" key="2">
    <source>
        <dbReference type="ARBA" id="ARBA00012513"/>
    </source>
</evidence>
<dbReference type="GO" id="GO:0046872">
    <property type="term" value="F:metal ion binding"/>
    <property type="evidence" value="ECO:0007669"/>
    <property type="project" value="UniProtKB-KW"/>
</dbReference>
<feature type="region of interest" description="Disordered" evidence="9">
    <location>
        <begin position="1"/>
        <end position="39"/>
    </location>
</feature>
<evidence type="ECO:0000256" key="5">
    <source>
        <dbReference type="ARBA" id="ARBA00022741"/>
    </source>
</evidence>
<feature type="region of interest" description="Disordered" evidence="9">
    <location>
        <begin position="66"/>
        <end position="123"/>
    </location>
</feature>
<dbReference type="SMART" id="SM00285">
    <property type="entry name" value="PBD"/>
    <property type="match status" value="1"/>
</dbReference>
<dbReference type="InParanoid" id="A0A1X7UYL7"/>
<sequence length="736" mass="80978">MSTTCVSLPPSPSKMPLFSRSRSLRRSSKRRSVHRIKKEDISEPMGFMHCYHAEIGSEGFSGLPPQWKTLVDTTHPSTTSPTTSRATSASPSNKNETSTKRIGSKSTGNTPEPIKRPSPIVRGSDSCLEDTVKYVHDHCCSLAGEEDEEVHEFIDIQLRSQTGGSSTGSQGSSSRHSSQQQLASPPFSTVAVTTPTIPPLSTRSSTLSHISSDHSHHHPSSPFSFTAPLDAIQSDLGLYDSEGSSSVLTTSSHIIYSPSDSSGYFGSTHSSLYSSRLSTSQHIPSSALPPPPPVAPLPSTSQYSTHQSPPHHRPLGPIHSCLPFDTTSTDASNALPSSSTHDVAGVQYMHHYHNHPHFSSLQRPAKSGTSPSRNTQRIRRSDLMNPSHATATPVSHVMTTSSSRNITSSTGAAVNPHFVSDVYSTGRGHTVPAKPHRNRPSSKMSAEQFRATISLLVNSSDPRRDLDWFVKIGEGSTGTVYTAHQLSTNRVVAVKKMSLWNQQRKELLFNEVIIMKEYPHNNVVTYYDSYLVDEELWVLMEFIDGGSLTDIIRRVHLQESQIAAICKSCLEALAYLHSNGVIHRDIKSDCILLMSDGTVKLSDFGYCARINQKQRRRQSLVGTPYWMAPEVISKQPYGTEVDIWSLGIMVIEMIDGQPPYFNLPASEAMNCIRTLPPPTSKSPEKISPRLRDFLSKALVYNSEERATASELLRHPFLQFASPPSSLSKLIQFRNTV</sequence>
<gene>
    <name evidence="11" type="primary">100639104</name>
</gene>
<keyword evidence="7" id="KW-0460">Magnesium</keyword>
<feature type="region of interest" description="Disordered" evidence="9">
    <location>
        <begin position="281"/>
        <end position="318"/>
    </location>
</feature>
<dbReference type="Proteomes" id="UP000007879">
    <property type="component" value="Unassembled WGS sequence"/>
</dbReference>